<name>A0A934K6B8_9BACT</name>
<accession>A0A934K6B8</accession>
<dbReference type="GO" id="GO:0000160">
    <property type="term" value="P:phosphorelay signal transduction system"/>
    <property type="evidence" value="ECO:0007669"/>
    <property type="project" value="UniProtKB-KW"/>
</dbReference>
<dbReference type="AlphaFoldDB" id="A0A934K6B8"/>
<dbReference type="InterPro" id="IPR001789">
    <property type="entry name" value="Sig_transdc_resp-reg_receiver"/>
</dbReference>
<evidence type="ECO:0000313" key="6">
    <source>
        <dbReference type="Proteomes" id="UP000612893"/>
    </source>
</evidence>
<protein>
    <submittedName>
        <fullName evidence="5">Response regulator</fullName>
    </submittedName>
</protein>
<dbReference type="Gene3D" id="3.40.50.2300">
    <property type="match status" value="1"/>
</dbReference>
<evidence type="ECO:0000256" key="3">
    <source>
        <dbReference type="PROSITE-ProRule" id="PRU00169"/>
    </source>
</evidence>
<keyword evidence="2" id="KW-0902">Two-component regulatory system</keyword>
<feature type="modified residue" description="4-aspartylphosphate" evidence="3">
    <location>
        <position position="63"/>
    </location>
</feature>
<evidence type="ECO:0000259" key="4">
    <source>
        <dbReference type="PROSITE" id="PS50110"/>
    </source>
</evidence>
<dbReference type="Pfam" id="PF00072">
    <property type="entry name" value="Response_reg"/>
    <property type="match status" value="1"/>
</dbReference>
<feature type="domain" description="Response regulatory" evidence="4">
    <location>
        <begin position="14"/>
        <end position="130"/>
    </location>
</feature>
<dbReference type="PANTHER" id="PTHR45339">
    <property type="entry name" value="HYBRID SIGNAL TRANSDUCTION HISTIDINE KINASE J"/>
    <property type="match status" value="1"/>
</dbReference>
<reference evidence="5" key="1">
    <citation type="submission" date="2020-10" db="EMBL/GenBank/DDBJ databases">
        <title>Ca. Dormibacterota MAGs.</title>
        <authorList>
            <person name="Montgomery K."/>
        </authorList>
    </citation>
    <scope>NUCLEOTIDE SEQUENCE [LARGE SCALE GENOMIC DNA]</scope>
    <source>
        <strain evidence="5">SC8812_S17_10</strain>
    </source>
</reference>
<keyword evidence="1 3" id="KW-0597">Phosphoprotein</keyword>
<dbReference type="EMBL" id="JAEKNR010000168">
    <property type="protein sequence ID" value="MBJ7599699.1"/>
    <property type="molecule type" value="Genomic_DNA"/>
</dbReference>
<evidence type="ECO:0000256" key="1">
    <source>
        <dbReference type="ARBA" id="ARBA00022553"/>
    </source>
</evidence>
<dbReference type="InterPro" id="IPR011006">
    <property type="entry name" value="CheY-like_superfamily"/>
</dbReference>
<dbReference type="Proteomes" id="UP000612893">
    <property type="component" value="Unassembled WGS sequence"/>
</dbReference>
<proteinExistence type="predicted"/>
<dbReference type="SUPFAM" id="SSF52172">
    <property type="entry name" value="CheY-like"/>
    <property type="match status" value="1"/>
</dbReference>
<sequence length="137" mass="14597">MFPASHTADGPRPLVLVVEDNPVNLELVEAVLEREGYEVVSAVSAEEALKRLDRLRPDLVLLDIQLPGLDGLGLTRLLKANPVTVEIPIVALSAHARLEDRQAALDAGCVDYISKPIDTRSLPGQLAAVLKASGAGF</sequence>
<dbReference type="PANTHER" id="PTHR45339:SF1">
    <property type="entry name" value="HYBRID SIGNAL TRANSDUCTION HISTIDINE KINASE J"/>
    <property type="match status" value="1"/>
</dbReference>
<keyword evidence="6" id="KW-1185">Reference proteome</keyword>
<organism evidence="5 6">
    <name type="scientific">Candidatus Nephthysia bennettiae</name>
    <dbReference type="NCBI Taxonomy" id="3127016"/>
    <lineage>
        <taxon>Bacteria</taxon>
        <taxon>Bacillati</taxon>
        <taxon>Candidatus Dormiibacterota</taxon>
        <taxon>Candidatus Dormibacteria</taxon>
        <taxon>Candidatus Dormibacterales</taxon>
        <taxon>Candidatus Dormibacteraceae</taxon>
        <taxon>Candidatus Nephthysia</taxon>
    </lineage>
</organism>
<gene>
    <name evidence="5" type="ORF">JF922_16685</name>
</gene>
<comment type="caution">
    <text evidence="5">The sequence shown here is derived from an EMBL/GenBank/DDBJ whole genome shotgun (WGS) entry which is preliminary data.</text>
</comment>
<evidence type="ECO:0000313" key="5">
    <source>
        <dbReference type="EMBL" id="MBJ7599699.1"/>
    </source>
</evidence>
<dbReference type="PROSITE" id="PS50110">
    <property type="entry name" value="RESPONSE_REGULATORY"/>
    <property type="match status" value="1"/>
</dbReference>
<evidence type="ECO:0000256" key="2">
    <source>
        <dbReference type="ARBA" id="ARBA00023012"/>
    </source>
</evidence>
<dbReference type="SMART" id="SM00448">
    <property type="entry name" value="REC"/>
    <property type="match status" value="1"/>
</dbReference>